<accession>A0AA41ZB12</accession>
<dbReference type="SMART" id="SM00822">
    <property type="entry name" value="PKS_KR"/>
    <property type="match status" value="1"/>
</dbReference>
<dbReference type="AlphaFoldDB" id="A0AA41ZB12"/>
<keyword evidence="6" id="KW-1185">Reference proteome</keyword>
<evidence type="ECO:0000259" key="4">
    <source>
        <dbReference type="SMART" id="SM00822"/>
    </source>
</evidence>
<dbReference type="InterPro" id="IPR057326">
    <property type="entry name" value="KR_dom"/>
</dbReference>
<comment type="caution">
    <text evidence="5">The sequence shown here is derived from an EMBL/GenBank/DDBJ whole genome shotgun (WGS) entry which is preliminary data.</text>
</comment>
<gene>
    <name evidence="5" type="ORF">M8523_32330</name>
</gene>
<dbReference type="EMBL" id="JAMOIM010000056">
    <property type="protein sequence ID" value="MCW6512597.1"/>
    <property type="molecule type" value="Genomic_DNA"/>
</dbReference>
<dbReference type="Proteomes" id="UP001165667">
    <property type="component" value="Unassembled WGS sequence"/>
</dbReference>
<evidence type="ECO:0000313" key="5">
    <source>
        <dbReference type="EMBL" id="MCW6512597.1"/>
    </source>
</evidence>
<dbReference type="RefSeq" id="WP_282588974.1">
    <property type="nucleotide sequence ID" value="NZ_JAMOIM010000056.1"/>
</dbReference>
<dbReference type="Pfam" id="PF00106">
    <property type="entry name" value="adh_short"/>
    <property type="match status" value="1"/>
</dbReference>
<protein>
    <submittedName>
        <fullName evidence="5">SDR family oxidoreductase</fullName>
    </submittedName>
</protein>
<dbReference type="GO" id="GO:0016020">
    <property type="term" value="C:membrane"/>
    <property type="evidence" value="ECO:0007669"/>
    <property type="project" value="TreeGrafter"/>
</dbReference>
<dbReference type="PROSITE" id="PS00061">
    <property type="entry name" value="ADH_SHORT"/>
    <property type="match status" value="1"/>
</dbReference>
<dbReference type="PRINTS" id="PR00081">
    <property type="entry name" value="GDHRDH"/>
</dbReference>
<comment type="similarity">
    <text evidence="1 3">Belongs to the short-chain dehydrogenases/reductases (SDR) family.</text>
</comment>
<evidence type="ECO:0000256" key="3">
    <source>
        <dbReference type="RuleBase" id="RU000363"/>
    </source>
</evidence>
<dbReference type="Gene3D" id="3.40.50.720">
    <property type="entry name" value="NAD(P)-binding Rossmann-like Domain"/>
    <property type="match status" value="1"/>
</dbReference>
<dbReference type="InterPro" id="IPR036291">
    <property type="entry name" value="NAD(P)-bd_dom_sf"/>
</dbReference>
<dbReference type="PRINTS" id="PR00080">
    <property type="entry name" value="SDRFAMILY"/>
</dbReference>
<organism evidence="5 6">
    <name type="scientific">Lichenifustis flavocetrariae</name>
    <dbReference type="NCBI Taxonomy" id="2949735"/>
    <lineage>
        <taxon>Bacteria</taxon>
        <taxon>Pseudomonadati</taxon>
        <taxon>Pseudomonadota</taxon>
        <taxon>Alphaproteobacteria</taxon>
        <taxon>Hyphomicrobiales</taxon>
        <taxon>Lichenihabitantaceae</taxon>
        <taxon>Lichenifustis</taxon>
    </lineage>
</organism>
<proteinExistence type="inferred from homology"/>
<name>A0AA41ZB12_9HYPH</name>
<dbReference type="PANTHER" id="PTHR44196">
    <property type="entry name" value="DEHYDROGENASE/REDUCTASE SDR FAMILY MEMBER 7B"/>
    <property type="match status" value="1"/>
</dbReference>
<dbReference type="InterPro" id="IPR002347">
    <property type="entry name" value="SDR_fam"/>
</dbReference>
<keyword evidence="2" id="KW-0560">Oxidoreductase</keyword>
<reference evidence="5" key="1">
    <citation type="submission" date="2022-05" db="EMBL/GenBank/DDBJ databases">
        <authorList>
            <person name="Pankratov T."/>
        </authorList>
    </citation>
    <scope>NUCLEOTIDE SEQUENCE</scope>
    <source>
        <strain evidence="5">BP6-180914</strain>
    </source>
</reference>
<feature type="domain" description="Ketoreductase" evidence="4">
    <location>
        <begin position="2"/>
        <end position="173"/>
    </location>
</feature>
<sequence length="243" mass="25567">MTTALITGATSGIGRAMAVALAEAGYEVYALGRSEVALNELRATQRGITPIALELTDRDSLHASMSGLQVDVLINNAGIMPPLGAFADMAVSDIDSTLEVNLSAAVLLTRLVVPQMRERQSGHILFTGSTAGHAPSPNFAVYSATKAAISAFAASLRAELSPAGIRITEIVPGRVETQLYRDILDSEARQAMYAGRLSLQPEDVAKIVVAVLALPPAAAVTRFDILPTRPVAPININSRVLKP</sequence>
<dbReference type="InterPro" id="IPR020904">
    <property type="entry name" value="Sc_DH/Rdtase_CS"/>
</dbReference>
<evidence type="ECO:0000256" key="2">
    <source>
        <dbReference type="ARBA" id="ARBA00023002"/>
    </source>
</evidence>
<dbReference type="GO" id="GO:0016616">
    <property type="term" value="F:oxidoreductase activity, acting on the CH-OH group of donors, NAD or NADP as acceptor"/>
    <property type="evidence" value="ECO:0007669"/>
    <property type="project" value="UniProtKB-ARBA"/>
</dbReference>
<dbReference type="PANTHER" id="PTHR44196:SF1">
    <property type="entry name" value="DEHYDROGENASE_REDUCTASE SDR FAMILY MEMBER 7B"/>
    <property type="match status" value="1"/>
</dbReference>
<dbReference type="CDD" id="cd05233">
    <property type="entry name" value="SDR_c"/>
    <property type="match status" value="1"/>
</dbReference>
<dbReference type="SUPFAM" id="SSF51735">
    <property type="entry name" value="NAD(P)-binding Rossmann-fold domains"/>
    <property type="match status" value="1"/>
</dbReference>
<evidence type="ECO:0000256" key="1">
    <source>
        <dbReference type="ARBA" id="ARBA00006484"/>
    </source>
</evidence>
<dbReference type="FunFam" id="3.40.50.720:FF:000047">
    <property type="entry name" value="NADP-dependent L-serine/L-allo-threonine dehydrogenase"/>
    <property type="match status" value="1"/>
</dbReference>
<evidence type="ECO:0000313" key="6">
    <source>
        <dbReference type="Proteomes" id="UP001165667"/>
    </source>
</evidence>